<dbReference type="GO" id="GO:0000724">
    <property type="term" value="P:double-strand break repair via homologous recombination"/>
    <property type="evidence" value="ECO:0007669"/>
    <property type="project" value="TreeGrafter"/>
</dbReference>
<evidence type="ECO:0000313" key="7">
    <source>
        <dbReference type="EMBL" id="CAK5276714.1"/>
    </source>
</evidence>
<evidence type="ECO:0000256" key="5">
    <source>
        <dbReference type="SAM" id="MobiDB-lite"/>
    </source>
</evidence>
<feature type="compositionally biased region" description="Basic and acidic residues" evidence="5">
    <location>
        <begin position="493"/>
        <end position="510"/>
    </location>
</feature>
<gene>
    <name evidence="7" type="ORF">MYCIT1_LOCUS25201</name>
</gene>
<feature type="coiled-coil region" evidence="4">
    <location>
        <begin position="732"/>
        <end position="805"/>
    </location>
</feature>
<dbReference type="PANTHER" id="PTHR45916">
    <property type="entry name" value="STRUCTURAL MAINTENANCE OF CHROMOSOMES PROTEIN 5"/>
    <property type="match status" value="1"/>
</dbReference>
<dbReference type="PANTHER" id="PTHR45916:SF1">
    <property type="entry name" value="STRUCTURAL MAINTENANCE OF CHROMOSOMES PROTEIN 5"/>
    <property type="match status" value="1"/>
</dbReference>
<dbReference type="GO" id="GO:0030915">
    <property type="term" value="C:Smc5-Smc6 complex"/>
    <property type="evidence" value="ECO:0007669"/>
    <property type="project" value="TreeGrafter"/>
</dbReference>
<accession>A0AAD2K3C9</accession>
<dbReference type="Pfam" id="PF02463">
    <property type="entry name" value="SMC_N"/>
    <property type="match status" value="1"/>
</dbReference>
<dbReference type="EMBL" id="CAVNYO010000412">
    <property type="protein sequence ID" value="CAK5276714.1"/>
    <property type="molecule type" value="Genomic_DNA"/>
</dbReference>
<dbReference type="InterPro" id="IPR027417">
    <property type="entry name" value="P-loop_NTPase"/>
</dbReference>
<dbReference type="Proteomes" id="UP001295794">
    <property type="component" value="Unassembled WGS sequence"/>
</dbReference>
<feature type="compositionally biased region" description="Basic and acidic residues" evidence="5">
    <location>
        <begin position="471"/>
        <end position="482"/>
    </location>
</feature>
<proteinExistence type="inferred from homology"/>
<evidence type="ECO:0000256" key="4">
    <source>
        <dbReference type="SAM" id="Coils"/>
    </source>
</evidence>
<evidence type="ECO:0000256" key="2">
    <source>
        <dbReference type="ARBA" id="ARBA00018687"/>
    </source>
</evidence>
<feature type="region of interest" description="Disordered" evidence="5">
    <location>
        <begin position="471"/>
        <end position="510"/>
    </location>
</feature>
<feature type="domain" description="RecF/RecN/SMC N-terminal" evidence="6">
    <location>
        <begin position="110"/>
        <end position="1146"/>
    </location>
</feature>
<feature type="compositionally biased region" description="Basic and acidic residues" evidence="5">
    <location>
        <begin position="49"/>
        <end position="60"/>
    </location>
</feature>
<evidence type="ECO:0000256" key="1">
    <source>
        <dbReference type="ARBA" id="ARBA00010171"/>
    </source>
</evidence>
<dbReference type="AlphaFoldDB" id="A0AAD2K3C9"/>
<feature type="region of interest" description="Disordered" evidence="5">
    <location>
        <begin position="1"/>
        <end position="93"/>
    </location>
</feature>
<dbReference type="InterPro" id="IPR003395">
    <property type="entry name" value="RecF/RecN/SMC_N"/>
</dbReference>
<dbReference type="Gene3D" id="3.40.50.300">
    <property type="entry name" value="P-loop containing nucleotide triphosphate hydrolases"/>
    <property type="match status" value="2"/>
</dbReference>
<name>A0AAD2K3C9_9AGAR</name>
<dbReference type="GO" id="GO:0005634">
    <property type="term" value="C:nucleus"/>
    <property type="evidence" value="ECO:0007669"/>
    <property type="project" value="TreeGrafter"/>
</dbReference>
<protein>
    <recommendedName>
        <fullName evidence="2">Structural maintenance of chromosomes protein 5</fullName>
    </recommendedName>
</protein>
<feature type="coiled-coil region" evidence="4">
    <location>
        <begin position="369"/>
        <end position="452"/>
    </location>
</feature>
<organism evidence="7 8">
    <name type="scientific">Mycena citricolor</name>
    <dbReference type="NCBI Taxonomy" id="2018698"/>
    <lineage>
        <taxon>Eukaryota</taxon>
        <taxon>Fungi</taxon>
        <taxon>Dikarya</taxon>
        <taxon>Basidiomycota</taxon>
        <taxon>Agaricomycotina</taxon>
        <taxon>Agaricomycetes</taxon>
        <taxon>Agaricomycetidae</taxon>
        <taxon>Agaricales</taxon>
        <taxon>Marasmiineae</taxon>
        <taxon>Mycenaceae</taxon>
        <taxon>Mycena</taxon>
    </lineage>
</organism>
<evidence type="ECO:0000259" key="6">
    <source>
        <dbReference type="Pfam" id="PF02463"/>
    </source>
</evidence>
<feature type="coiled-coil region" evidence="4">
    <location>
        <begin position="985"/>
        <end position="1022"/>
    </location>
</feature>
<evidence type="ECO:0000313" key="8">
    <source>
        <dbReference type="Proteomes" id="UP001295794"/>
    </source>
</evidence>
<comment type="similarity">
    <text evidence="1">Belongs to the SMC family. SMC5 subfamily.</text>
</comment>
<sequence length="1200" mass="135726">MAKRVESSEDGDMNSSPEPARVKGGKTRPGGKGKARDEETSPRGAKRARVNDAGDSAHREDEDEDDGEVEPSEGADEEQAGDDDDDEAPPSRVRVKTLPRDVDGYIPGSIVRINLRNFVTYDAVEFCPGPYLNMILGPNGTGKSSIACAICLGLNWSPAILGRANDLNEFVKINTQEGHIEIELKGPAGEPNLVIRRNITSRAKSSTFTLNGKAATGGEVSAKVAKLNVQVGNLCSFLPQDKVSSFAAMSPVELLRETENAAGDERLKSWHDTLNDAGKELKLVSTTITEETTTMETMKTRNEGIQRDVQRYRERKKIEHEITLLRVLIPIQEYREARELYGTLKDKQRAQHAKVSKLKEKNAPAHAYLRKLEKQVEELYQDRDSSKKVLKQILDKSEKSTRKALQLESEHDDIQNKIDNLKKNEKSRVTQMKALEDKIQKLTAELEKDVKGDVEAVVMEEKNQAKAEFARSPYHSELDQVNRRSGALQQKRQANEHRKNQAYTRQRELASTDGQKLAAFEAWDKNSAMAVVWLRQNRDKFQMQVFEPAALSVTVRDARFASIVENALGSQALKTFVCQCQEDSDTLNKFINDDKVLGPRVRISVWYGSRQGTGPITPESVSPQPLNPEELKRFGFSGYASDFIECPAGMEFYLYSAVNLHRAPVTLQPLPPNSIQTIIDTLGQDGRARFYEGSTVHHISRSKYGRRALGTSSSTIGPAKMFGRVQVNPADKQRVDEAIQRCLEEESQLEREYNELKDERGRLSALQRDYKEKQDAFDVRLKKIVDQLKQRLKTDREKKNAQQKLALLTSKGDSVKEGKELRGQLVKNATKRVDLVTEVIKISHEIVKEQTRATCIALEYYQVLAKKNALQELCDRKDAKYNEAMEVFRKVDADFLRIKKEAADLFKKTTELLQEMPDEVRDEYQEIADARDEWENQITQAKQRGQDPPEPGPSVDLRTVFDLQGELEKQQSLLQANTNTNPGLVEQYEKRKRDIESLERSIEQRQRQATKIEKQIKNARDNWEPELRALVASIGKKFSAAFDRIGCAGEIKIREADAFDQWAIDILVKFRDTEKLQLLTAQRQSGGERALTTILYLMSLTEEARAPFSLVDEINQGMDHIAERMVHNSMVEVTCKEESAQYFLITPKLLPDLEYHERMRVLCVNNGEWLPEEAGLGNMMGMIDGYVAKNPGAEKGKRRG</sequence>
<keyword evidence="3 4" id="KW-0175">Coiled coil</keyword>
<reference evidence="7" key="1">
    <citation type="submission" date="2023-11" db="EMBL/GenBank/DDBJ databases">
        <authorList>
            <person name="De Vega J J."/>
            <person name="De Vega J J."/>
        </authorList>
    </citation>
    <scope>NUCLEOTIDE SEQUENCE</scope>
</reference>
<evidence type="ECO:0000256" key="3">
    <source>
        <dbReference type="ARBA" id="ARBA00023054"/>
    </source>
</evidence>
<dbReference type="GO" id="GO:0003697">
    <property type="term" value="F:single-stranded DNA binding"/>
    <property type="evidence" value="ECO:0007669"/>
    <property type="project" value="TreeGrafter"/>
</dbReference>
<comment type="caution">
    <text evidence="7">The sequence shown here is derived from an EMBL/GenBank/DDBJ whole genome shotgun (WGS) entry which is preliminary data.</text>
</comment>
<keyword evidence="8" id="KW-1185">Reference proteome</keyword>
<feature type="compositionally biased region" description="Acidic residues" evidence="5">
    <location>
        <begin position="61"/>
        <end position="88"/>
    </location>
</feature>
<dbReference type="SUPFAM" id="SSF52540">
    <property type="entry name" value="P-loop containing nucleoside triphosphate hydrolases"/>
    <property type="match status" value="2"/>
</dbReference>
<feature type="compositionally biased region" description="Basic residues" evidence="5">
    <location>
        <begin position="23"/>
        <end position="33"/>
    </location>
</feature>